<evidence type="ECO:0000313" key="1">
    <source>
        <dbReference type="EMBL" id="EOY08625.1"/>
    </source>
</evidence>
<dbReference type="EMBL" id="CM001883">
    <property type="protein sequence ID" value="EOY08625.1"/>
    <property type="molecule type" value="Genomic_DNA"/>
</dbReference>
<dbReference type="eggNOG" id="ENOG502SX2M">
    <property type="taxonomic scope" value="Eukaryota"/>
</dbReference>
<reference evidence="1 2" key="1">
    <citation type="journal article" date="2013" name="Genome Biol.">
        <title>The genome sequence of the most widely cultivated cacao type and its use to identify candidate genes regulating pod color.</title>
        <authorList>
            <person name="Motamayor J.C."/>
            <person name="Mockaitis K."/>
            <person name="Schmutz J."/>
            <person name="Haiminen N."/>
            <person name="Iii D.L."/>
            <person name="Cornejo O."/>
            <person name="Findley S.D."/>
            <person name="Zheng P."/>
            <person name="Utro F."/>
            <person name="Royaert S."/>
            <person name="Saski C."/>
            <person name="Jenkins J."/>
            <person name="Podicheti R."/>
            <person name="Zhao M."/>
            <person name="Scheffler B.E."/>
            <person name="Stack J.C."/>
            <person name="Feltus F.A."/>
            <person name="Mustiga G.M."/>
            <person name="Amores F."/>
            <person name="Phillips W."/>
            <person name="Marelli J.P."/>
            <person name="May G.D."/>
            <person name="Shapiro H."/>
            <person name="Ma J."/>
            <person name="Bustamante C.D."/>
            <person name="Schnell R.J."/>
            <person name="Main D."/>
            <person name="Gilbert D."/>
            <person name="Parida L."/>
            <person name="Kuhn D.N."/>
        </authorList>
    </citation>
    <scope>NUCLEOTIDE SEQUENCE [LARGE SCALE GENOMIC DNA]</scope>
    <source>
        <strain evidence="2">cv. Matina 1-6</strain>
    </source>
</reference>
<organism evidence="1 2">
    <name type="scientific">Theobroma cacao</name>
    <name type="common">Cacao</name>
    <name type="synonym">Cocoa</name>
    <dbReference type="NCBI Taxonomy" id="3641"/>
    <lineage>
        <taxon>Eukaryota</taxon>
        <taxon>Viridiplantae</taxon>
        <taxon>Streptophyta</taxon>
        <taxon>Embryophyta</taxon>
        <taxon>Tracheophyta</taxon>
        <taxon>Spermatophyta</taxon>
        <taxon>Magnoliopsida</taxon>
        <taxon>eudicotyledons</taxon>
        <taxon>Gunneridae</taxon>
        <taxon>Pentapetalae</taxon>
        <taxon>rosids</taxon>
        <taxon>malvids</taxon>
        <taxon>Malvales</taxon>
        <taxon>Malvaceae</taxon>
        <taxon>Byttnerioideae</taxon>
        <taxon>Theobroma</taxon>
    </lineage>
</organism>
<gene>
    <name evidence="1" type="ORF">TCM_023445</name>
</gene>
<proteinExistence type="predicted"/>
<name>A0A061EU74_THECC</name>
<dbReference type="InParanoid" id="A0A061EU74"/>
<evidence type="ECO:0000313" key="2">
    <source>
        <dbReference type="Proteomes" id="UP000026915"/>
    </source>
</evidence>
<dbReference type="HOGENOM" id="CLU_1542801_0_0_1"/>
<protein>
    <submittedName>
        <fullName evidence="1">H0502G05.11 protein, putative</fullName>
    </submittedName>
</protein>
<sequence length="142" mass="15917">MQVLKENNKRMMETITQFASSTTITFQPPPMPIENVTNVVKNNENGRNGESTIDPFLNTTNPSIVANPIMVAAKPYPKDYISSKFKQFNGKTGDTLEHVMKLVETLGVIGLDNNLTLKEFSKSLTEKAYTWYVNLTLNLVDS</sequence>
<dbReference type="AlphaFoldDB" id="A0A061EU74"/>
<dbReference type="Gramene" id="EOY08625">
    <property type="protein sequence ID" value="EOY08625"/>
    <property type="gene ID" value="TCM_023445"/>
</dbReference>
<accession>A0A061EU74</accession>
<keyword evidence="2" id="KW-1185">Reference proteome</keyword>
<dbReference type="Proteomes" id="UP000026915">
    <property type="component" value="Chromosome 5"/>
</dbReference>